<accession>A0AAV3PS20</accession>
<dbReference type="InterPro" id="IPR026960">
    <property type="entry name" value="RVT-Znf"/>
</dbReference>
<keyword evidence="3" id="KW-1185">Reference proteome</keyword>
<feature type="domain" description="Reverse transcriptase zinc-binding" evidence="1">
    <location>
        <begin position="64"/>
        <end position="133"/>
    </location>
</feature>
<proteinExistence type="predicted"/>
<evidence type="ECO:0000313" key="3">
    <source>
        <dbReference type="Proteomes" id="UP001454036"/>
    </source>
</evidence>
<evidence type="ECO:0000313" key="2">
    <source>
        <dbReference type="EMBL" id="GAA0154525.1"/>
    </source>
</evidence>
<name>A0AAV3PS20_LITER</name>
<dbReference type="Pfam" id="PF13966">
    <property type="entry name" value="zf-RVT"/>
    <property type="match status" value="1"/>
</dbReference>
<organism evidence="2 3">
    <name type="scientific">Lithospermum erythrorhizon</name>
    <name type="common">Purple gromwell</name>
    <name type="synonym">Lithospermum officinale var. erythrorhizon</name>
    <dbReference type="NCBI Taxonomy" id="34254"/>
    <lineage>
        <taxon>Eukaryota</taxon>
        <taxon>Viridiplantae</taxon>
        <taxon>Streptophyta</taxon>
        <taxon>Embryophyta</taxon>
        <taxon>Tracheophyta</taxon>
        <taxon>Spermatophyta</taxon>
        <taxon>Magnoliopsida</taxon>
        <taxon>eudicotyledons</taxon>
        <taxon>Gunneridae</taxon>
        <taxon>Pentapetalae</taxon>
        <taxon>asterids</taxon>
        <taxon>lamiids</taxon>
        <taxon>Boraginales</taxon>
        <taxon>Boraginaceae</taxon>
        <taxon>Boraginoideae</taxon>
        <taxon>Lithospermeae</taxon>
        <taxon>Lithospermum</taxon>
    </lineage>
</organism>
<dbReference type="EMBL" id="BAABME010018639">
    <property type="protein sequence ID" value="GAA0154525.1"/>
    <property type="molecule type" value="Genomic_DNA"/>
</dbReference>
<dbReference type="AlphaFoldDB" id="A0AAV3PS20"/>
<dbReference type="Proteomes" id="UP001454036">
    <property type="component" value="Unassembled WGS sequence"/>
</dbReference>
<gene>
    <name evidence="2" type="ORF">LIER_37905</name>
</gene>
<evidence type="ECO:0000259" key="1">
    <source>
        <dbReference type="Pfam" id="PF13966"/>
    </source>
</evidence>
<protein>
    <recommendedName>
        <fullName evidence="1">Reverse transcriptase zinc-binding domain-containing protein</fullName>
    </recommendedName>
</protein>
<comment type="caution">
    <text evidence="2">The sequence shown here is derived from an EMBL/GenBank/DDBJ whole genome shotgun (WGS) entry which is preliminary data.</text>
</comment>
<reference evidence="2 3" key="1">
    <citation type="submission" date="2024-01" db="EMBL/GenBank/DDBJ databases">
        <title>The complete chloroplast genome sequence of Lithospermum erythrorhizon: insights into the phylogenetic relationship among Boraginaceae species and the maternal lineages of purple gromwells.</title>
        <authorList>
            <person name="Okada T."/>
            <person name="Watanabe K."/>
        </authorList>
    </citation>
    <scope>NUCLEOTIDE SEQUENCE [LARGE SCALE GENOMIC DNA]</scope>
</reference>
<sequence length="134" mass="15780">MDSTYMLRGKGWTVSELIDNDIGVWKIDTIKSIFYDIDQHAILQVPLPNLHRSMIIDEVQTSTHREASHRFFNSLWGIKLPKNIIHFIWRAIHNILLTVDILSKRKADVPLECKFYDVHTENNMHLFNSCVYSR</sequence>